<dbReference type="Pfam" id="PF00067">
    <property type="entry name" value="p450"/>
    <property type="match status" value="1"/>
</dbReference>
<dbReference type="PANTHER" id="PTHR24305">
    <property type="entry name" value="CYTOCHROME P450"/>
    <property type="match status" value="1"/>
</dbReference>
<dbReference type="PRINTS" id="PR00385">
    <property type="entry name" value="P450"/>
</dbReference>
<keyword evidence="5" id="KW-0503">Monooxygenase</keyword>
<dbReference type="PRINTS" id="PR00465">
    <property type="entry name" value="EP450IV"/>
</dbReference>
<keyword evidence="3 5" id="KW-0479">Metal-binding</keyword>
<evidence type="ECO:0000256" key="6">
    <source>
        <dbReference type="SAM" id="MobiDB-lite"/>
    </source>
</evidence>
<keyword evidence="4 5" id="KW-0408">Iron</keyword>
<keyword evidence="5" id="KW-0560">Oxidoreductase</keyword>
<proteinExistence type="inferred from homology"/>
<reference evidence="7 8" key="1">
    <citation type="journal article" date="2021" name="Nat. Commun.">
        <title>Genetic determinants of endophytism in the Arabidopsis root mycobiome.</title>
        <authorList>
            <person name="Mesny F."/>
            <person name="Miyauchi S."/>
            <person name="Thiergart T."/>
            <person name="Pickel B."/>
            <person name="Atanasova L."/>
            <person name="Karlsson M."/>
            <person name="Huettel B."/>
            <person name="Barry K.W."/>
            <person name="Haridas S."/>
            <person name="Chen C."/>
            <person name="Bauer D."/>
            <person name="Andreopoulos W."/>
            <person name="Pangilinan J."/>
            <person name="LaButti K."/>
            <person name="Riley R."/>
            <person name="Lipzen A."/>
            <person name="Clum A."/>
            <person name="Drula E."/>
            <person name="Henrissat B."/>
            <person name="Kohler A."/>
            <person name="Grigoriev I.V."/>
            <person name="Martin F.M."/>
            <person name="Hacquard S."/>
        </authorList>
    </citation>
    <scope>NUCLEOTIDE SEQUENCE [LARGE SCALE GENOMIC DNA]</scope>
    <source>
        <strain evidence="7 8">MPI-SDFR-AT-0080</strain>
    </source>
</reference>
<dbReference type="Gene3D" id="1.10.630.10">
    <property type="entry name" value="Cytochrome P450"/>
    <property type="match status" value="1"/>
</dbReference>
<evidence type="ECO:0000256" key="5">
    <source>
        <dbReference type="RuleBase" id="RU000461"/>
    </source>
</evidence>
<accession>A0ABQ8GNA8</accession>
<keyword evidence="8" id="KW-1185">Reference proteome</keyword>
<organism evidence="7 8">
    <name type="scientific">Macrophomina phaseolina</name>
    <dbReference type="NCBI Taxonomy" id="35725"/>
    <lineage>
        <taxon>Eukaryota</taxon>
        <taxon>Fungi</taxon>
        <taxon>Dikarya</taxon>
        <taxon>Ascomycota</taxon>
        <taxon>Pezizomycotina</taxon>
        <taxon>Dothideomycetes</taxon>
        <taxon>Dothideomycetes incertae sedis</taxon>
        <taxon>Botryosphaeriales</taxon>
        <taxon>Botryosphaeriaceae</taxon>
        <taxon>Macrophomina</taxon>
    </lineage>
</organism>
<evidence type="ECO:0000256" key="1">
    <source>
        <dbReference type="ARBA" id="ARBA00001971"/>
    </source>
</evidence>
<protein>
    <submittedName>
        <fullName evidence="7">Cytochrome P450</fullName>
    </submittedName>
</protein>
<name>A0ABQ8GNA8_9PEZI</name>
<feature type="compositionally biased region" description="Low complexity" evidence="6">
    <location>
        <begin position="390"/>
        <end position="403"/>
    </location>
</feature>
<dbReference type="InterPro" id="IPR001128">
    <property type="entry name" value="Cyt_P450"/>
</dbReference>
<evidence type="ECO:0000313" key="8">
    <source>
        <dbReference type="Proteomes" id="UP000774617"/>
    </source>
</evidence>
<dbReference type="Proteomes" id="UP000774617">
    <property type="component" value="Unassembled WGS sequence"/>
</dbReference>
<comment type="cofactor">
    <cofactor evidence="1">
        <name>heme</name>
        <dbReference type="ChEBI" id="CHEBI:30413"/>
    </cofactor>
</comment>
<dbReference type="PANTHER" id="PTHR24305:SF166">
    <property type="entry name" value="CYTOCHROME P450 12A4, MITOCHONDRIAL-RELATED"/>
    <property type="match status" value="1"/>
</dbReference>
<dbReference type="InterPro" id="IPR002403">
    <property type="entry name" value="Cyt_P450_E_grp-IV"/>
</dbReference>
<dbReference type="InterPro" id="IPR050121">
    <property type="entry name" value="Cytochrome_P450_monoxygenase"/>
</dbReference>
<evidence type="ECO:0000256" key="3">
    <source>
        <dbReference type="ARBA" id="ARBA00022723"/>
    </source>
</evidence>
<comment type="similarity">
    <text evidence="2 5">Belongs to the cytochrome P450 family.</text>
</comment>
<sequence>MAFLVTLLLAGASLVALYKYLVHPAFLSPLAKVPAANFCARLSTLWISYIRWRNVENRAVLALHAKHGPIVLLGPNEVSINCYEGGLKTVYGGGFAKTDFYPLQFAFYGVPNMFSTAPSEPHSIRKRMVSHTYSKSALLSSPSLRATTRHMLFARLMPILSLHAASGEPLEVLRLAHAYSMDSFTAFQFGLPQASRWLLDEGERNWYLKNWMAIRPYVWWLTEAPTLMRILRDWLNINVIPKTVLDGLKQLEDWNLAKCDGAAKALSSPCKPANNKEQGGSAAANHPTIFATLLAHFQKHHGPDCYSLPLSTPSAQPTTHANNPRPRPVLELASEMFDHNAAAMETSGLTLTWLLYELSLRPHLQRRLRAELLTLSPPMHYHKDASGESPQKQQQQPLLPDPKQLDALPLLDAVIRETLRLWPAVSGRQPREIPGEGAELAGCAGRLPAGVRVQAYAYVLHRTGEVFAEPEAWKPERWMMRRGKDKRAEGEGGGEEEESEKRRLAEMRRWFWAFGSGSRACIGQHFAWNAMKHFVAAVYLNFTTEIVDAEGIEMSDGWVTSPKGERLALRFRRVGVDDSPPHATNT</sequence>
<dbReference type="InterPro" id="IPR017972">
    <property type="entry name" value="Cyt_P450_CS"/>
</dbReference>
<dbReference type="InterPro" id="IPR036396">
    <property type="entry name" value="Cyt_P450_sf"/>
</dbReference>
<dbReference type="CDD" id="cd11059">
    <property type="entry name" value="CYP_fungal"/>
    <property type="match status" value="1"/>
</dbReference>
<dbReference type="SUPFAM" id="SSF48264">
    <property type="entry name" value="Cytochrome P450"/>
    <property type="match status" value="1"/>
</dbReference>
<keyword evidence="5" id="KW-0349">Heme</keyword>
<dbReference type="EMBL" id="JAGTJR010000004">
    <property type="protein sequence ID" value="KAH7061240.1"/>
    <property type="molecule type" value="Genomic_DNA"/>
</dbReference>
<feature type="region of interest" description="Disordered" evidence="6">
    <location>
        <begin position="379"/>
        <end position="403"/>
    </location>
</feature>
<dbReference type="PROSITE" id="PS00086">
    <property type="entry name" value="CYTOCHROME_P450"/>
    <property type="match status" value="1"/>
</dbReference>
<evidence type="ECO:0000256" key="2">
    <source>
        <dbReference type="ARBA" id="ARBA00010617"/>
    </source>
</evidence>
<comment type="caution">
    <text evidence="7">The sequence shown here is derived from an EMBL/GenBank/DDBJ whole genome shotgun (WGS) entry which is preliminary data.</text>
</comment>
<evidence type="ECO:0000256" key="4">
    <source>
        <dbReference type="ARBA" id="ARBA00023004"/>
    </source>
</evidence>
<gene>
    <name evidence="7" type="ORF">B0J12DRAFT_287291</name>
</gene>
<evidence type="ECO:0000313" key="7">
    <source>
        <dbReference type="EMBL" id="KAH7061240.1"/>
    </source>
</evidence>